<dbReference type="InterPro" id="IPR018496">
    <property type="entry name" value="PsdUridine_synth_RsuA/RluB_CS"/>
</dbReference>
<sequence length="233" mass="25808">MRIDKWLANKGLGSRKEVHRLLKQGVVTVNNVVVTAKETAIDPEKDCVAVNGEPVSSQTIYYVKLHKPAGYITAVKDSRPTVMDILPQEYASMGVVPVGRLDKDTEGLLLLTNDGQWGHRVINGRKSVPKVYTFTYEGILSEEGLHRIRTGITLGDGTICKPAEITLLDDNRGRITVEEGKYHQVKRMIGAAGGTITYLKRLSVGTITLSGIEEVGQYDFLTEEEIHRFNTNL</sequence>
<dbReference type="PANTHER" id="PTHR47683:SF4">
    <property type="entry name" value="PSEUDOURIDINE SYNTHASE"/>
    <property type="match status" value="1"/>
</dbReference>
<dbReference type="InterPro" id="IPR000748">
    <property type="entry name" value="PsdUridine_synth_RsuA/RluB/E/F"/>
</dbReference>
<dbReference type="InterPro" id="IPR050343">
    <property type="entry name" value="RsuA_PseudoU_synthase"/>
</dbReference>
<keyword evidence="8" id="KW-1185">Reference proteome</keyword>
<evidence type="ECO:0000313" key="8">
    <source>
        <dbReference type="Proteomes" id="UP000707138"/>
    </source>
</evidence>
<dbReference type="PROSITE" id="PS50889">
    <property type="entry name" value="S4"/>
    <property type="match status" value="1"/>
</dbReference>
<dbReference type="Pfam" id="PF00849">
    <property type="entry name" value="PseudoU_synth_2"/>
    <property type="match status" value="1"/>
</dbReference>
<evidence type="ECO:0000256" key="5">
    <source>
        <dbReference type="RuleBase" id="RU003887"/>
    </source>
</evidence>
<dbReference type="Gene3D" id="3.30.70.1560">
    <property type="entry name" value="Alpha-L RNA-binding motif"/>
    <property type="match status" value="1"/>
</dbReference>
<dbReference type="NCBIfam" id="TIGR00093">
    <property type="entry name" value="pseudouridine synthase"/>
    <property type="match status" value="1"/>
</dbReference>
<dbReference type="InterPro" id="IPR042092">
    <property type="entry name" value="PsdUridine_s_RsuA/RluB/E/F_cat"/>
</dbReference>
<dbReference type="Gene3D" id="3.30.70.580">
    <property type="entry name" value="Pseudouridine synthase I, catalytic domain, N-terminal subdomain"/>
    <property type="match status" value="1"/>
</dbReference>
<dbReference type="Proteomes" id="UP000707138">
    <property type="component" value="Unassembled WGS sequence"/>
</dbReference>
<dbReference type="SMART" id="SM00363">
    <property type="entry name" value="S4"/>
    <property type="match status" value="1"/>
</dbReference>
<dbReference type="InterPro" id="IPR020094">
    <property type="entry name" value="TruA/RsuA/RluB/E/F_N"/>
</dbReference>
<name>A0ABS2GEI1_9FIRM</name>
<evidence type="ECO:0000259" key="6">
    <source>
        <dbReference type="SMART" id="SM00363"/>
    </source>
</evidence>
<evidence type="ECO:0000313" key="7">
    <source>
        <dbReference type="EMBL" id="MBM6911770.1"/>
    </source>
</evidence>
<feature type="domain" description="RNA-binding S4" evidence="6">
    <location>
        <begin position="1"/>
        <end position="60"/>
    </location>
</feature>
<dbReference type="SUPFAM" id="SSF55120">
    <property type="entry name" value="Pseudouridine synthase"/>
    <property type="match status" value="1"/>
</dbReference>
<dbReference type="PANTHER" id="PTHR47683">
    <property type="entry name" value="PSEUDOURIDINE SYNTHASE FAMILY PROTEIN-RELATED"/>
    <property type="match status" value="1"/>
</dbReference>
<dbReference type="Gene3D" id="3.10.290.10">
    <property type="entry name" value="RNA-binding S4 domain"/>
    <property type="match status" value="1"/>
</dbReference>
<comment type="caution">
    <text evidence="7">The sequence shown here is derived from an EMBL/GenBank/DDBJ whole genome shotgun (WGS) entry which is preliminary data.</text>
</comment>
<comment type="similarity">
    <text evidence="1 5">Belongs to the pseudouridine synthase RsuA family.</text>
</comment>
<dbReference type="RefSeq" id="WP_205087108.1">
    <property type="nucleotide sequence ID" value="NZ_JACJLA010000001.1"/>
</dbReference>
<dbReference type="EMBL" id="JACJLA010000001">
    <property type="protein sequence ID" value="MBM6911770.1"/>
    <property type="molecule type" value="Genomic_DNA"/>
</dbReference>
<dbReference type="InterPro" id="IPR020103">
    <property type="entry name" value="PsdUridine_synth_cat_dom_sf"/>
</dbReference>
<dbReference type="InterPro" id="IPR036986">
    <property type="entry name" value="S4_RNA-bd_sf"/>
</dbReference>
<gene>
    <name evidence="7" type="ORF">H6A01_00330</name>
</gene>
<dbReference type="CDD" id="cd02553">
    <property type="entry name" value="PseudoU_synth_RsuA"/>
    <property type="match status" value="1"/>
</dbReference>
<keyword evidence="2 4" id="KW-0694">RNA-binding</keyword>
<dbReference type="Pfam" id="PF01479">
    <property type="entry name" value="S4"/>
    <property type="match status" value="1"/>
</dbReference>
<proteinExistence type="inferred from homology"/>
<organism evidence="7 8">
    <name type="scientific">Veillonella magna</name>
    <dbReference type="NCBI Taxonomy" id="464322"/>
    <lineage>
        <taxon>Bacteria</taxon>
        <taxon>Bacillati</taxon>
        <taxon>Bacillota</taxon>
        <taxon>Negativicutes</taxon>
        <taxon>Veillonellales</taxon>
        <taxon>Veillonellaceae</taxon>
        <taxon>Veillonella</taxon>
    </lineage>
</organism>
<evidence type="ECO:0000256" key="3">
    <source>
        <dbReference type="ARBA" id="ARBA00023235"/>
    </source>
</evidence>
<evidence type="ECO:0000256" key="4">
    <source>
        <dbReference type="PROSITE-ProRule" id="PRU00182"/>
    </source>
</evidence>
<dbReference type="EC" id="5.4.99.-" evidence="5"/>
<dbReference type="InterPro" id="IPR006145">
    <property type="entry name" value="PsdUridine_synth_RsuA/RluA"/>
</dbReference>
<reference evidence="7 8" key="1">
    <citation type="journal article" date="2021" name="Sci. Rep.">
        <title>The distribution of antibiotic resistance genes in chicken gut microbiota commensals.</title>
        <authorList>
            <person name="Juricova H."/>
            <person name="Matiasovicova J."/>
            <person name="Kubasova T."/>
            <person name="Cejkova D."/>
            <person name="Rychlik I."/>
        </authorList>
    </citation>
    <scope>NUCLEOTIDE SEQUENCE [LARGE SCALE GENOMIC DNA]</scope>
    <source>
        <strain evidence="7 8">An537</strain>
    </source>
</reference>
<accession>A0ABS2GEI1</accession>
<protein>
    <recommendedName>
        <fullName evidence="5">Pseudouridine synthase</fullName>
        <ecNumber evidence="5">5.4.99.-</ecNumber>
    </recommendedName>
</protein>
<dbReference type="SUPFAM" id="SSF55174">
    <property type="entry name" value="Alpha-L RNA-binding motif"/>
    <property type="match status" value="1"/>
</dbReference>
<dbReference type="InterPro" id="IPR002942">
    <property type="entry name" value="S4_RNA-bd"/>
</dbReference>
<dbReference type="PROSITE" id="PS01149">
    <property type="entry name" value="PSI_RSU"/>
    <property type="match status" value="1"/>
</dbReference>
<evidence type="ECO:0000256" key="2">
    <source>
        <dbReference type="ARBA" id="ARBA00022884"/>
    </source>
</evidence>
<evidence type="ECO:0000256" key="1">
    <source>
        <dbReference type="ARBA" id="ARBA00008348"/>
    </source>
</evidence>
<keyword evidence="3 5" id="KW-0413">Isomerase</keyword>